<comment type="caution">
    <text evidence="12">The sequence shown here is derived from an EMBL/GenBank/DDBJ whole genome shotgun (WGS) entry which is preliminary data.</text>
</comment>
<dbReference type="InterPro" id="IPR002755">
    <property type="entry name" value="DNA_primase_S"/>
</dbReference>
<evidence type="ECO:0000256" key="7">
    <source>
        <dbReference type="ARBA" id="ARBA00022723"/>
    </source>
</evidence>
<organism evidence="12 13">
    <name type="scientific">Chlorella vulgaris</name>
    <name type="common">Green alga</name>
    <dbReference type="NCBI Taxonomy" id="3077"/>
    <lineage>
        <taxon>Eukaryota</taxon>
        <taxon>Viridiplantae</taxon>
        <taxon>Chlorophyta</taxon>
        <taxon>core chlorophytes</taxon>
        <taxon>Trebouxiophyceae</taxon>
        <taxon>Chlorellales</taxon>
        <taxon>Chlorellaceae</taxon>
        <taxon>Chlorella clade</taxon>
        <taxon>Chlorella</taxon>
    </lineage>
</organism>
<accession>A0A9D4YXP9</accession>
<keyword evidence="8" id="KW-0862">Zinc</keyword>
<keyword evidence="7" id="KW-0479">Metal-binding</keyword>
<dbReference type="GO" id="GO:0046872">
    <property type="term" value="F:metal ion binding"/>
    <property type="evidence" value="ECO:0007669"/>
    <property type="project" value="UniProtKB-KW"/>
</dbReference>
<dbReference type="EMBL" id="SIDB01000005">
    <property type="protein sequence ID" value="KAI3432459.1"/>
    <property type="molecule type" value="Genomic_DNA"/>
</dbReference>
<keyword evidence="2 10" id="KW-0240">DNA-directed RNA polymerase</keyword>
<dbReference type="AlphaFoldDB" id="A0A9D4YXP9"/>
<dbReference type="FunFam" id="3.90.920.10:FF:000003">
    <property type="entry name" value="DNA primase"/>
    <property type="match status" value="1"/>
</dbReference>
<dbReference type="OrthoDB" id="19606at2759"/>
<evidence type="ECO:0000256" key="2">
    <source>
        <dbReference type="ARBA" id="ARBA00022478"/>
    </source>
</evidence>
<reference evidence="12" key="2">
    <citation type="submission" date="2020-11" db="EMBL/GenBank/DDBJ databases">
        <authorList>
            <person name="Cecchin M."/>
            <person name="Marcolungo L."/>
            <person name="Rossato M."/>
            <person name="Girolomoni L."/>
            <person name="Cosentino E."/>
            <person name="Cuine S."/>
            <person name="Li-Beisson Y."/>
            <person name="Delledonne M."/>
            <person name="Ballottari M."/>
        </authorList>
    </citation>
    <scope>NUCLEOTIDE SEQUENCE</scope>
    <source>
        <strain evidence="12">211/11P</strain>
        <tissue evidence="12">Whole cell</tissue>
    </source>
</reference>
<evidence type="ECO:0000256" key="8">
    <source>
        <dbReference type="ARBA" id="ARBA00022833"/>
    </source>
</evidence>
<gene>
    <name evidence="12" type="ORF">D9Q98_004008</name>
</gene>
<dbReference type="GO" id="GO:0006269">
    <property type="term" value="P:DNA replication, synthesis of primer"/>
    <property type="evidence" value="ECO:0007669"/>
    <property type="project" value="UniProtKB-KW"/>
</dbReference>
<proteinExistence type="inferred from homology"/>
<feature type="coiled-coil region" evidence="11">
    <location>
        <begin position="297"/>
        <end position="324"/>
    </location>
</feature>
<evidence type="ECO:0000313" key="12">
    <source>
        <dbReference type="EMBL" id="KAI3432459.1"/>
    </source>
</evidence>
<comment type="similarity">
    <text evidence="1 10">Belongs to the eukaryotic-type primase small subunit family.</text>
</comment>
<evidence type="ECO:0000256" key="3">
    <source>
        <dbReference type="ARBA" id="ARBA00022515"/>
    </source>
</evidence>
<evidence type="ECO:0000256" key="6">
    <source>
        <dbReference type="ARBA" id="ARBA00022705"/>
    </source>
</evidence>
<evidence type="ECO:0000313" key="13">
    <source>
        <dbReference type="Proteomes" id="UP001055712"/>
    </source>
</evidence>
<evidence type="ECO:0000256" key="11">
    <source>
        <dbReference type="SAM" id="Coils"/>
    </source>
</evidence>
<protein>
    <recommendedName>
        <fullName evidence="10">DNA primase</fullName>
        <ecNumber evidence="10">2.7.7.-</ecNumber>
    </recommendedName>
</protein>
<keyword evidence="9" id="KW-0804">Transcription</keyword>
<name>A0A9D4YXP9_CHLVU</name>
<dbReference type="PANTHER" id="PTHR10536">
    <property type="entry name" value="DNA PRIMASE SMALL SUBUNIT"/>
    <property type="match status" value="1"/>
</dbReference>
<dbReference type="NCBIfam" id="TIGR00335">
    <property type="entry name" value="primase_sml"/>
    <property type="match status" value="1"/>
</dbReference>
<keyword evidence="6 10" id="KW-0235">DNA replication</keyword>
<dbReference type="GO" id="GO:0003899">
    <property type="term" value="F:DNA-directed RNA polymerase activity"/>
    <property type="evidence" value="ECO:0007669"/>
    <property type="project" value="InterPro"/>
</dbReference>
<keyword evidence="11" id="KW-0175">Coiled coil</keyword>
<evidence type="ECO:0000256" key="1">
    <source>
        <dbReference type="ARBA" id="ARBA00009762"/>
    </source>
</evidence>
<dbReference type="Proteomes" id="UP001055712">
    <property type="component" value="Unassembled WGS sequence"/>
</dbReference>
<evidence type="ECO:0000256" key="5">
    <source>
        <dbReference type="ARBA" id="ARBA00022695"/>
    </source>
</evidence>
<keyword evidence="3 10" id="KW-0639">Primosome</keyword>
<dbReference type="GO" id="GO:0005658">
    <property type="term" value="C:alpha DNA polymerase:primase complex"/>
    <property type="evidence" value="ECO:0007669"/>
    <property type="project" value="UniProtKB-ARBA"/>
</dbReference>
<keyword evidence="5" id="KW-0548">Nucleotidyltransferase</keyword>
<evidence type="ECO:0000256" key="10">
    <source>
        <dbReference type="RuleBase" id="RU003514"/>
    </source>
</evidence>
<dbReference type="Pfam" id="PF01896">
    <property type="entry name" value="DNA_primase_S"/>
    <property type="match status" value="1"/>
</dbReference>
<keyword evidence="13" id="KW-1185">Reference proteome</keyword>
<sequence>MSEQPVAEVKAEVKLEPAAQPADADFTNVGVQFLMAPYYSRLFPHQEVYKWLAYGNDGKHPMVDASFFQHREFCFTLDGDIFVRYQSFKDGLELAAALKDRCPSKIDIGPVYNVEPQRRAAYQGSGQGFCPMERELVFDIDLTDYDDVRTCGREGHICIKCWPLMAAAIKILDAGLRQDFGFQHILFVFSGRRGVHCWVCDERARKLTDEQRSAIASYFAVYKGQERGVAKLALGLDDHPALARAYALLKGAFEDRILPEQGLLEDEAQRKAILAYLPNDAIRNAVERRWDGVSSSADRWEALQDEVETEAQALEANRKSSEGARAAKAMRKAVKDIVCAYTYPRLDMEVSKKMNHLLKAPFCVHPKTGKVCVPIDPEAAWEFDPETVCTVGGLLNQLNSNSAAAAQGEEPWRATDMSQAVETFRACFLDALQAEVKEGLAEKLRQAAAAPTLAW</sequence>
<keyword evidence="4 10" id="KW-0808">Transferase</keyword>
<dbReference type="CDD" id="cd04860">
    <property type="entry name" value="AE_Prim_S"/>
    <property type="match status" value="1"/>
</dbReference>
<dbReference type="SUPFAM" id="SSF56747">
    <property type="entry name" value="Prim-pol domain"/>
    <property type="match status" value="1"/>
</dbReference>
<dbReference type="EC" id="2.7.7.-" evidence="10"/>
<evidence type="ECO:0000256" key="9">
    <source>
        <dbReference type="ARBA" id="ARBA00023163"/>
    </source>
</evidence>
<dbReference type="InterPro" id="IPR014052">
    <property type="entry name" value="DNA_primase_ssu_euk/arc"/>
</dbReference>
<reference evidence="12" key="1">
    <citation type="journal article" date="2019" name="Plant J.">
        <title>Chlorella vulgaris genome assembly and annotation reveals the molecular basis for metabolic acclimation to high light conditions.</title>
        <authorList>
            <person name="Cecchin M."/>
            <person name="Marcolungo L."/>
            <person name="Rossato M."/>
            <person name="Girolomoni L."/>
            <person name="Cosentino E."/>
            <person name="Cuine S."/>
            <person name="Li-Beisson Y."/>
            <person name="Delledonne M."/>
            <person name="Ballottari M."/>
        </authorList>
    </citation>
    <scope>NUCLEOTIDE SEQUENCE</scope>
    <source>
        <strain evidence="12">211/11P</strain>
    </source>
</reference>
<dbReference type="Gene3D" id="3.90.920.10">
    <property type="entry name" value="DNA primase, PRIM domain"/>
    <property type="match status" value="1"/>
</dbReference>
<evidence type="ECO:0000256" key="4">
    <source>
        <dbReference type="ARBA" id="ARBA00022679"/>
    </source>
</evidence>